<protein>
    <submittedName>
        <fullName evidence="1">Putative lipase essential for disintegration of autophagic bodies inside the vacuole</fullName>
    </submittedName>
</protein>
<dbReference type="Proteomes" id="UP000069443">
    <property type="component" value="Unassembled WGS sequence"/>
</dbReference>
<sequence length="48" mass="4956">MAARSTPDSTLFLTAAAGGLDRTAHGTYIDNGMASQAADFAAGRLREQ</sequence>
<dbReference type="RefSeq" id="WP_201029631.1">
    <property type="nucleotide sequence ID" value="NZ_BCSY01000129.1"/>
</dbReference>
<keyword evidence="2" id="KW-1185">Reference proteome</keyword>
<comment type="caution">
    <text evidence="1">The sequence shown here is derived from an EMBL/GenBank/DDBJ whole genome shotgun (WGS) entry which is preliminary data.</text>
</comment>
<evidence type="ECO:0000313" key="2">
    <source>
        <dbReference type="Proteomes" id="UP000069443"/>
    </source>
</evidence>
<accession>A0A100WIH7</accession>
<reference evidence="2" key="2">
    <citation type="submission" date="2016-02" db="EMBL/GenBank/DDBJ databases">
        <title>Draft genome sequence of five rapidly growing Mycobacterium species.</title>
        <authorList>
            <person name="Katahira K."/>
            <person name="Gotou Y."/>
            <person name="Iida K."/>
            <person name="Ogura Y."/>
            <person name="Hayashi T."/>
        </authorList>
    </citation>
    <scope>NUCLEOTIDE SEQUENCE [LARGE SCALE GENOMIC DNA]</scope>
    <source>
        <strain evidence="2">JCM15298</strain>
    </source>
</reference>
<reference evidence="2" key="1">
    <citation type="journal article" date="2016" name="Genome Announc.">
        <title>Draft Genome Sequences of Five Rapidly Growing Mycobacterium Species, M. thermoresistibile, M. fortuitum subsp. acetamidolyticum, M. canariasense, M. brisbanense, and M. novocastrense.</title>
        <authorList>
            <person name="Katahira K."/>
            <person name="Ogura Y."/>
            <person name="Gotoh Y."/>
            <person name="Hayashi T."/>
        </authorList>
    </citation>
    <scope>NUCLEOTIDE SEQUENCE [LARGE SCALE GENOMIC DNA]</scope>
    <source>
        <strain evidence="2">JCM15298</strain>
    </source>
</reference>
<organism evidence="1 2">
    <name type="scientific">Mycolicibacterium canariasense</name>
    <name type="common">Mycobacterium canariasense</name>
    <dbReference type="NCBI Taxonomy" id="228230"/>
    <lineage>
        <taxon>Bacteria</taxon>
        <taxon>Bacillati</taxon>
        <taxon>Actinomycetota</taxon>
        <taxon>Actinomycetes</taxon>
        <taxon>Mycobacteriales</taxon>
        <taxon>Mycobacteriaceae</taxon>
        <taxon>Mycolicibacterium</taxon>
    </lineage>
</organism>
<dbReference type="EMBL" id="BCSY01000129">
    <property type="protein sequence ID" value="GAS99187.1"/>
    <property type="molecule type" value="Genomic_DNA"/>
</dbReference>
<dbReference type="AlphaFoldDB" id="A0A100WIH7"/>
<proteinExistence type="predicted"/>
<dbReference type="STRING" id="228230.RMCC_6152"/>
<gene>
    <name evidence="1" type="ORF">RMCC_6152</name>
</gene>
<evidence type="ECO:0000313" key="1">
    <source>
        <dbReference type="EMBL" id="GAS99187.1"/>
    </source>
</evidence>
<name>A0A100WIH7_MYCCR</name>